<proteinExistence type="predicted"/>
<sequence>MSDSVQVSRQDPQGPPWTYSTFEAATLNLRKTLTRKVQHQRFEYHLVSLTFNLLAVAQVIIGAAITALGPAADGHMLAITILGAFNTSIAGILALLKGRGLPHRLRRNMVELERVLEFIQENEALLRYGDNDVLNNGESLVHEVFERYAMASQIIESNEPDTYTGGTAPQSTSPIGTSDQKAAKGNSNGKGRQVDEEMGRDSL</sequence>
<feature type="transmembrane region" description="Helical" evidence="2">
    <location>
        <begin position="74"/>
        <end position="96"/>
    </location>
</feature>
<organism evidence="4 5">
    <name type="scientific">Penicillium capsulatum</name>
    <dbReference type="NCBI Taxonomy" id="69766"/>
    <lineage>
        <taxon>Eukaryota</taxon>
        <taxon>Fungi</taxon>
        <taxon>Dikarya</taxon>
        <taxon>Ascomycota</taxon>
        <taxon>Pezizomycotina</taxon>
        <taxon>Eurotiomycetes</taxon>
        <taxon>Eurotiomycetidae</taxon>
        <taxon>Eurotiales</taxon>
        <taxon>Aspergillaceae</taxon>
        <taxon>Penicillium</taxon>
    </lineage>
</organism>
<keyword evidence="2" id="KW-0472">Membrane</keyword>
<evidence type="ECO:0000256" key="2">
    <source>
        <dbReference type="SAM" id="Phobius"/>
    </source>
</evidence>
<feature type="domain" description="SMODS and SLOG-associating 2TM effector" evidence="3">
    <location>
        <begin position="35"/>
        <end position="151"/>
    </location>
</feature>
<dbReference type="InterPro" id="IPR041622">
    <property type="entry name" value="SLATT_fungi"/>
</dbReference>
<feature type="transmembrane region" description="Helical" evidence="2">
    <location>
        <begin position="44"/>
        <end position="68"/>
    </location>
</feature>
<feature type="compositionally biased region" description="Basic and acidic residues" evidence="1">
    <location>
        <begin position="192"/>
        <end position="203"/>
    </location>
</feature>
<evidence type="ECO:0000313" key="5">
    <source>
        <dbReference type="Proteomes" id="UP001146351"/>
    </source>
</evidence>
<keyword evidence="2" id="KW-0812">Transmembrane</keyword>
<keyword evidence="5" id="KW-1185">Reference proteome</keyword>
<dbReference type="PANTHER" id="PTHR38793">
    <property type="entry name" value="SLATT_FUNGAL DOMAIN-CONTAINING PROTEIN-RELATED"/>
    <property type="match status" value="1"/>
</dbReference>
<evidence type="ECO:0000259" key="3">
    <source>
        <dbReference type="Pfam" id="PF18142"/>
    </source>
</evidence>
<dbReference type="NCBIfam" id="NF033635">
    <property type="entry name" value="SLATT_fungal"/>
    <property type="match status" value="1"/>
</dbReference>
<gene>
    <name evidence="4" type="ORF">N7492_001820</name>
</gene>
<feature type="region of interest" description="Disordered" evidence="1">
    <location>
        <begin position="159"/>
        <end position="203"/>
    </location>
</feature>
<dbReference type="EMBL" id="JAPQKO010000001">
    <property type="protein sequence ID" value="KAJ5184204.1"/>
    <property type="molecule type" value="Genomic_DNA"/>
</dbReference>
<evidence type="ECO:0000313" key="4">
    <source>
        <dbReference type="EMBL" id="KAJ5184204.1"/>
    </source>
</evidence>
<dbReference type="Proteomes" id="UP001146351">
    <property type="component" value="Unassembled WGS sequence"/>
</dbReference>
<dbReference type="PANTHER" id="PTHR38793:SF3">
    <property type="entry name" value="SMODS AND SLOG-ASSOCIATING 2TM EFFECTOR DOMAIN-CONTAINING PROTEIN"/>
    <property type="match status" value="1"/>
</dbReference>
<reference evidence="4" key="2">
    <citation type="journal article" date="2023" name="IMA Fungus">
        <title>Comparative genomic study of the Penicillium genus elucidates a diverse pangenome and 15 lateral gene transfer events.</title>
        <authorList>
            <person name="Petersen C."/>
            <person name="Sorensen T."/>
            <person name="Nielsen M.R."/>
            <person name="Sondergaard T.E."/>
            <person name="Sorensen J.L."/>
            <person name="Fitzpatrick D.A."/>
            <person name="Frisvad J.C."/>
            <person name="Nielsen K.L."/>
        </authorList>
    </citation>
    <scope>NUCLEOTIDE SEQUENCE</scope>
    <source>
        <strain evidence="4">IBT 21917</strain>
    </source>
</reference>
<reference evidence="4" key="1">
    <citation type="submission" date="2022-11" db="EMBL/GenBank/DDBJ databases">
        <authorList>
            <person name="Petersen C."/>
        </authorList>
    </citation>
    <scope>NUCLEOTIDE SEQUENCE</scope>
    <source>
        <strain evidence="4">IBT 21917</strain>
    </source>
</reference>
<name>A0A9W9IUE4_9EURO</name>
<keyword evidence="2" id="KW-1133">Transmembrane helix</keyword>
<dbReference type="AlphaFoldDB" id="A0A9W9IUE4"/>
<evidence type="ECO:0000256" key="1">
    <source>
        <dbReference type="SAM" id="MobiDB-lite"/>
    </source>
</evidence>
<accession>A0A9W9IUE4</accession>
<comment type="caution">
    <text evidence="4">The sequence shown here is derived from an EMBL/GenBank/DDBJ whole genome shotgun (WGS) entry which is preliminary data.</text>
</comment>
<protein>
    <recommendedName>
        <fullName evidence="3">SMODS and SLOG-associating 2TM effector domain-containing protein</fullName>
    </recommendedName>
</protein>
<dbReference type="OrthoDB" id="4472872at2759"/>
<feature type="compositionally biased region" description="Polar residues" evidence="1">
    <location>
        <begin position="159"/>
        <end position="190"/>
    </location>
</feature>
<dbReference type="Pfam" id="PF18142">
    <property type="entry name" value="SLATT_fungal"/>
    <property type="match status" value="1"/>
</dbReference>